<reference evidence="2" key="1">
    <citation type="submission" date="2019-10" db="EMBL/GenBank/DDBJ databases">
        <title>Draft genome sequece of Microseira wollei NIES-4236.</title>
        <authorList>
            <person name="Yamaguchi H."/>
            <person name="Suzuki S."/>
            <person name="Kawachi M."/>
        </authorList>
    </citation>
    <scope>NUCLEOTIDE SEQUENCE</scope>
    <source>
        <strain evidence="2">NIES-4236</strain>
    </source>
</reference>
<dbReference type="InterPro" id="IPR032820">
    <property type="entry name" value="ATPase_put"/>
</dbReference>
<dbReference type="Proteomes" id="UP001050975">
    <property type="component" value="Unassembled WGS sequence"/>
</dbReference>
<proteinExistence type="predicted"/>
<sequence>MKKRNDESFWAGFVRKVAAKESRKIRARRDKNQIIWFGLGLLGLVGWSVVTPTLLGTALGVWIDTQFPSRVSWTLMLMFGGLILGCLNAWHWVSREQAQMEKMQKQEAKEEPKNE</sequence>
<feature type="transmembrane region" description="Helical" evidence="1">
    <location>
        <begin position="75"/>
        <end position="93"/>
    </location>
</feature>
<dbReference type="Pfam" id="PF09527">
    <property type="entry name" value="ATPase_gene1"/>
    <property type="match status" value="1"/>
</dbReference>
<dbReference type="AlphaFoldDB" id="A0AAV3XM42"/>
<keyword evidence="1" id="KW-0812">Transmembrane</keyword>
<evidence type="ECO:0000313" key="3">
    <source>
        <dbReference type="Proteomes" id="UP001050975"/>
    </source>
</evidence>
<dbReference type="RefSeq" id="WP_226592174.1">
    <property type="nucleotide sequence ID" value="NZ_BLAY01000220.1"/>
</dbReference>
<evidence type="ECO:0000256" key="1">
    <source>
        <dbReference type="SAM" id="Phobius"/>
    </source>
</evidence>
<dbReference type="InterPro" id="IPR011744">
    <property type="entry name" value="ATPase_gene1"/>
</dbReference>
<dbReference type="EMBL" id="BLAY01000220">
    <property type="protein sequence ID" value="GET43398.1"/>
    <property type="molecule type" value="Genomic_DNA"/>
</dbReference>
<name>A0AAV3XM42_9CYAN</name>
<keyword evidence="1" id="KW-0472">Membrane</keyword>
<keyword evidence="1" id="KW-1133">Transmembrane helix</keyword>
<feature type="transmembrane region" description="Helical" evidence="1">
    <location>
        <begin position="34"/>
        <end position="63"/>
    </location>
</feature>
<protein>
    <submittedName>
        <fullName evidence="2">F0F1-ATPase subunit, putative</fullName>
    </submittedName>
</protein>
<organism evidence="2 3">
    <name type="scientific">Microseira wollei NIES-4236</name>
    <dbReference type="NCBI Taxonomy" id="2530354"/>
    <lineage>
        <taxon>Bacteria</taxon>
        <taxon>Bacillati</taxon>
        <taxon>Cyanobacteriota</taxon>
        <taxon>Cyanophyceae</taxon>
        <taxon>Oscillatoriophycideae</taxon>
        <taxon>Aerosakkonematales</taxon>
        <taxon>Aerosakkonemataceae</taxon>
        <taxon>Microseira</taxon>
    </lineage>
</organism>
<keyword evidence="3" id="KW-1185">Reference proteome</keyword>
<comment type="caution">
    <text evidence="2">The sequence shown here is derived from an EMBL/GenBank/DDBJ whole genome shotgun (WGS) entry which is preliminary data.</text>
</comment>
<dbReference type="NCBIfam" id="TIGR02230">
    <property type="entry name" value="ATPase_gene1"/>
    <property type="match status" value="1"/>
</dbReference>
<gene>
    <name evidence="2" type="ORF">MiSe_82210</name>
</gene>
<evidence type="ECO:0000313" key="2">
    <source>
        <dbReference type="EMBL" id="GET43398.1"/>
    </source>
</evidence>
<accession>A0AAV3XM42</accession>